<evidence type="ECO:0000256" key="1">
    <source>
        <dbReference type="ARBA" id="ARBA00004125"/>
    </source>
</evidence>
<evidence type="ECO:0000256" key="11">
    <source>
        <dbReference type="ARBA" id="ARBA00023203"/>
    </source>
</evidence>
<dbReference type="OrthoDB" id="26539at2759"/>
<gene>
    <name evidence="16" type="ORF">METBISCDRAFT_14283</name>
</gene>
<feature type="domain" description="SH3" evidence="15">
    <location>
        <begin position="367"/>
        <end position="430"/>
    </location>
</feature>
<evidence type="ECO:0000313" key="16">
    <source>
        <dbReference type="EMBL" id="RKP31341.1"/>
    </source>
</evidence>
<comment type="similarity">
    <text evidence="4">Belongs to the SLA1 family.</text>
</comment>
<dbReference type="GO" id="GO:0030674">
    <property type="term" value="F:protein-macromolecule adaptor activity"/>
    <property type="evidence" value="ECO:0007669"/>
    <property type="project" value="InterPro"/>
</dbReference>
<dbReference type="PROSITE" id="PS50002">
    <property type="entry name" value="SH3"/>
    <property type="match status" value="3"/>
</dbReference>
<dbReference type="Gene3D" id="2.30.30.40">
    <property type="entry name" value="SH3 Domains"/>
    <property type="match status" value="3"/>
</dbReference>
<dbReference type="PANTHER" id="PTHR15735:SF19">
    <property type="entry name" value="ACTIN CYTOSKELETON-REGULATORY COMPLEX PROTEIN SLA1"/>
    <property type="match status" value="1"/>
</dbReference>
<comment type="subcellular location">
    <subcellularLocation>
        <location evidence="3">Cell membrane</location>
        <topology evidence="3">Peripheral membrane protein</topology>
        <orientation evidence="3">Cytoplasmic side</orientation>
    </subcellularLocation>
    <subcellularLocation>
        <location evidence="2">Cytoplasm</location>
        <location evidence="2">Cytoskeleton</location>
        <location evidence="2">Actin patch</location>
    </subcellularLocation>
    <subcellularLocation>
        <location evidence="1">Endosome membrane</location>
        <topology evidence="1">Peripheral membrane protein</topology>
        <orientation evidence="1">Cytoplasmic side</orientation>
    </subcellularLocation>
</comment>
<feature type="region of interest" description="Disordered" evidence="14">
    <location>
        <begin position="541"/>
        <end position="560"/>
    </location>
</feature>
<dbReference type="GO" id="GO:0043130">
    <property type="term" value="F:ubiquitin binding"/>
    <property type="evidence" value="ECO:0007669"/>
    <property type="project" value="InterPro"/>
</dbReference>
<dbReference type="Proteomes" id="UP000268321">
    <property type="component" value="Unassembled WGS sequence"/>
</dbReference>
<keyword evidence="12" id="KW-0963">Cytoplasm</keyword>
<evidence type="ECO:0000313" key="17">
    <source>
        <dbReference type="Proteomes" id="UP000268321"/>
    </source>
</evidence>
<dbReference type="Pfam" id="PF00018">
    <property type="entry name" value="SH3_1"/>
    <property type="match status" value="2"/>
</dbReference>
<dbReference type="InterPro" id="IPR001452">
    <property type="entry name" value="SH3_domain"/>
</dbReference>
<dbReference type="Pfam" id="PF24081">
    <property type="entry name" value="PH_SLA1"/>
    <property type="match status" value="1"/>
</dbReference>
<evidence type="ECO:0000256" key="7">
    <source>
        <dbReference type="ARBA" id="ARBA00022475"/>
    </source>
</evidence>
<keyword evidence="17" id="KW-1185">Reference proteome</keyword>
<evidence type="ECO:0000256" key="4">
    <source>
        <dbReference type="ARBA" id="ARBA00007948"/>
    </source>
</evidence>
<feature type="region of interest" description="Disordered" evidence="14">
    <location>
        <begin position="1034"/>
        <end position="1060"/>
    </location>
</feature>
<keyword evidence="8" id="KW-0254">Endocytosis</keyword>
<dbReference type="CDD" id="cd11773">
    <property type="entry name" value="SH3_Sla1p_1"/>
    <property type="match status" value="1"/>
</dbReference>
<keyword evidence="11" id="KW-0009">Actin-binding</keyword>
<keyword evidence="10" id="KW-0472">Membrane</keyword>
<evidence type="ECO:0000256" key="10">
    <source>
        <dbReference type="ARBA" id="ARBA00023136"/>
    </source>
</evidence>
<dbReference type="Gene3D" id="1.10.150.50">
    <property type="entry name" value="Transcription Factor, Ets-1"/>
    <property type="match status" value="1"/>
</dbReference>
<dbReference type="AlphaFoldDB" id="A0A4P9ZGG4"/>
<dbReference type="InterPro" id="IPR056996">
    <property type="entry name" value="PH_SLA1"/>
</dbReference>
<evidence type="ECO:0000256" key="14">
    <source>
        <dbReference type="SAM" id="MobiDB-lite"/>
    </source>
</evidence>
<dbReference type="GO" id="GO:0005886">
    <property type="term" value="C:plasma membrane"/>
    <property type="evidence" value="ECO:0007669"/>
    <property type="project" value="UniProtKB-SubCell"/>
</dbReference>
<feature type="region of interest" description="Disordered" evidence="14">
    <location>
        <begin position="568"/>
        <end position="590"/>
    </location>
</feature>
<evidence type="ECO:0000256" key="6">
    <source>
        <dbReference type="ARBA" id="ARBA00022443"/>
    </source>
</evidence>
<keyword evidence="12" id="KW-0206">Cytoskeleton</keyword>
<dbReference type="Gene3D" id="2.30.30.700">
    <property type="entry name" value="SLA1 homology domain 1"/>
    <property type="match status" value="1"/>
</dbReference>
<dbReference type="Pfam" id="PF03983">
    <property type="entry name" value="SHD1"/>
    <property type="match status" value="1"/>
</dbReference>
<organism evidence="16 17">
    <name type="scientific">Metschnikowia bicuspidata</name>
    <dbReference type="NCBI Taxonomy" id="27322"/>
    <lineage>
        <taxon>Eukaryota</taxon>
        <taxon>Fungi</taxon>
        <taxon>Dikarya</taxon>
        <taxon>Ascomycota</taxon>
        <taxon>Saccharomycotina</taxon>
        <taxon>Pichiomycetes</taxon>
        <taxon>Metschnikowiaceae</taxon>
        <taxon>Metschnikowia</taxon>
    </lineage>
</organism>
<proteinExistence type="inferred from homology"/>
<feature type="compositionally biased region" description="Polar residues" evidence="14">
    <location>
        <begin position="568"/>
        <end position="588"/>
    </location>
</feature>
<evidence type="ECO:0000256" key="9">
    <source>
        <dbReference type="ARBA" id="ARBA00022753"/>
    </source>
</evidence>
<dbReference type="PRINTS" id="PR00452">
    <property type="entry name" value="SH3DOMAIN"/>
</dbReference>
<dbReference type="GO" id="GO:0010008">
    <property type="term" value="C:endosome membrane"/>
    <property type="evidence" value="ECO:0007669"/>
    <property type="project" value="UniProtKB-SubCell"/>
</dbReference>
<evidence type="ECO:0000256" key="2">
    <source>
        <dbReference type="ARBA" id="ARBA00004134"/>
    </source>
</evidence>
<dbReference type="PANTHER" id="PTHR15735">
    <property type="entry name" value="FCH AND DOUBLE SH3 DOMAINS PROTEIN"/>
    <property type="match status" value="1"/>
</dbReference>
<evidence type="ECO:0000256" key="13">
    <source>
        <dbReference type="PROSITE-ProRule" id="PRU00192"/>
    </source>
</evidence>
<dbReference type="SUPFAM" id="SSF50044">
    <property type="entry name" value="SH3-domain"/>
    <property type="match status" value="3"/>
</dbReference>
<evidence type="ECO:0000256" key="5">
    <source>
        <dbReference type="ARBA" id="ARBA00020357"/>
    </source>
</evidence>
<dbReference type="InterPro" id="IPR036028">
    <property type="entry name" value="SH3-like_dom_sf"/>
</dbReference>
<sequence length="1060" mass="115842">MVSLFIGVYRAMYDYQARDELELTMSAGDLLYLLEKSDIDEWWTVKKRVAPDAGPEVEELQGIVPSNYIEPATPLHTCHALFDYHKQTQEELSFQEGTRFDVYDTSDPDWLLVGFPNGTQYGYVPANYIEKDTAAAPGVAAATPTAAAVAPVTVFAKPPQNPLALRDRQEPPQQPEEAIDVEGTNLGKERPQGASTAVETLDRHAATASSVEDEDTPPPMPARPNGATGGSDAARRESSTQQQDACHYVDDEYFRWFISELHHNKKTPVELAVSPQEIIFKRDPSSKLKSGEELQYTWPIERLTNYNHEKKHLFLDFEGPVKSLHLYTGDKLVSEAIIVVLGEYKGTFEARGLREIARASSLLASPALKPVGTMLFRFKSKGPNELLADAGEKVYVLESNKDKDWWLCKLMLKKKSKGYIPASYIELHSTSKQRLLDERTERDKLREHDKARRGKQLHVENDDSMPNFHRVRTWIDNSGSFKLEAEFLGFCKGRVHLHKTNGVKIAVAAAKLSIEDLEYVEMVTETSLQEYKDEVARQAAKRARKQAARPSVPLKDADRSGVVRNKSPTALINDVSSKTPTPAQTRPLPQSEPDYDWFEFFLKCGVDITNCKRYSVVFSKEQMDESVLEDITPTLLRSLGLREGDILRVFKHLDSRFDRRKPDAEPSGELKINSTVESTKVNASALPSSASAEDDAWAIKPAARSSEDASKSPSATRTQYTGSLHDLIDIKPAQATSTFKASITLSLPALEPTKTAGLIPVQPTGFVPIVAQPTRFVPIQATGALMPQTTFGIVLLHTGATTFPAQITGPALPSVPPPTTFGQALQPTGTFVPLQPSNITGPLAMPATTFTMTSMPAMTTGQIMGAQATGGAVGSQATGMMANAFVPQSAFGKQITGGFMAANRTGGAPIPSFGTQTGGASNPFGAVPQQPQPQPQVDHMANMFQNTYIGQPHRTFGQQPNFGQQPTFAQPHTTFGQQQTTFGQPAKQMWQQPQFGQSPAPPVSFGQPTLGQPSFDGFLNVPLQSQPTGLGFGNAPGLTSQPTGKRANLATATPDNPFGF</sequence>
<keyword evidence="7" id="KW-1003">Cell membrane</keyword>
<dbReference type="Pfam" id="PF14604">
    <property type="entry name" value="SH3_9"/>
    <property type="match status" value="1"/>
</dbReference>
<evidence type="ECO:0000256" key="12">
    <source>
        <dbReference type="ARBA" id="ARBA00023212"/>
    </source>
</evidence>
<protein>
    <recommendedName>
        <fullName evidence="5">Actin cytoskeleton-regulatory complex protein SLA1</fullName>
    </recommendedName>
</protein>
<feature type="region of interest" description="Disordered" evidence="14">
    <location>
        <begin position="162"/>
        <end position="244"/>
    </location>
</feature>
<dbReference type="GO" id="GO:0003779">
    <property type="term" value="F:actin binding"/>
    <property type="evidence" value="ECO:0007669"/>
    <property type="project" value="UniProtKB-KW"/>
</dbReference>
<evidence type="ECO:0000259" key="15">
    <source>
        <dbReference type="PROSITE" id="PS50002"/>
    </source>
</evidence>
<dbReference type="GO" id="GO:0006897">
    <property type="term" value="P:endocytosis"/>
    <property type="evidence" value="ECO:0007669"/>
    <property type="project" value="UniProtKB-KW"/>
</dbReference>
<keyword evidence="9" id="KW-0967">Endosome</keyword>
<dbReference type="SMART" id="SM00326">
    <property type="entry name" value="SH3"/>
    <property type="match status" value="3"/>
</dbReference>
<dbReference type="InterPro" id="IPR035800">
    <property type="entry name" value="Sla1_SH3_1"/>
</dbReference>
<feature type="domain" description="SH3" evidence="15">
    <location>
        <begin position="4"/>
        <end position="74"/>
    </location>
</feature>
<keyword evidence="6 13" id="KW-0728">SH3 domain</keyword>
<evidence type="ECO:0000256" key="3">
    <source>
        <dbReference type="ARBA" id="ARBA00004413"/>
    </source>
</evidence>
<accession>A0A4P9ZGG4</accession>
<dbReference type="InterPro" id="IPR013761">
    <property type="entry name" value="SAM/pointed_sf"/>
</dbReference>
<dbReference type="CDD" id="cd11774">
    <property type="entry name" value="SH3_Sla1p_2"/>
    <property type="match status" value="1"/>
</dbReference>
<dbReference type="GO" id="GO:0030479">
    <property type="term" value="C:actin cortical patch"/>
    <property type="evidence" value="ECO:0007669"/>
    <property type="project" value="UniProtKB-SubCell"/>
</dbReference>
<dbReference type="GO" id="GO:0042802">
    <property type="term" value="F:identical protein binding"/>
    <property type="evidence" value="ECO:0007669"/>
    <property type="project" value="InterPro"/>
</dbReference>
<evidence type="ECO:0000256" key="8">
    <source>
        <dbReference type="ARBA" id="ARBA00022583"/>
    </source>
</evidence>
<feature type="domain" description="SH3" evidence="15">
    <location>
        <begin position="75"/>
        <end position="134"/>
    </location>
</feature>
<dbReference type="EMBL" id="ML004443">
    <property type="protein sequence ID" value="RKP31341.1"/>
    <property type="molecule type" value="Genomic_DNA"/>
</dbReference>
<name>A0A4P9ZGG4_9ASCO</name>
<dbReference type="InterPro" id="IPR007131">
    <property type="entry name" value="SHD1"/>
</dbReference>
<reference evidence="17" key="1">
    <citation type="journal article" date="2018" name="Nat. Microbiol.">
        <title>Leveraging single-cell genomics to expand the fungal tree of life.</title>
        <authorList>
            <person name="Ahrendt S.R."/>
            <person name="Quandt C.A."/>
            <person name="Ciobanu D."/>
            <person name="Clum A."/>
            <person name="Salamov A."/>
            <person name="Andreopoulos B."/>
            <person name="Cheng J.F."/>
            <person name="Woyke T."/>
            <person name="Pelin A."/>
            <person name="Henrissat B."/>
            <person name="Reynolds N.K."/>
            <person name="Benny G.L."/>
            <person name="Smith M.E."/>
            <person name="James T.Y."/>
            <person name="Grigoriev I.V."/>
        </authorList>
    </citation>
    <scope>NUCLEOTIDE SEQUENCE [LARGE SCALE GENOMIC DNA]</scope>
    <source>
        <strain evidence="17">Baker2002</strain>
    </source>
</reference>